<keyword evidence="2" id="KW-1185">Reference proteome</keyword>
<evidence type="ECO:0000313" key="1">
    <source>
        <dbReference type="EMBL" id="KAI8001926.1"/>
    </source>
</evidence>
<organism evidence="1 2">
    <name type="scientific">Camellia lanceoleosa</name>
    <dbReference type="NCBI Taxonomy" id="1840588"/>
    <lineage>
        <taxon>Eukaryota</taxon>
        <taxon>Viridiplantae</taxon>
        <taxon>Streptophyta</taxon>
        <taxon>Embryophyta</taxon>
        <taxon>Tracheophyta</taxon>
        <taxon>Spermatophyta</taxon>
        <taxon>Magnoliopsida</taxon>
        <taxon>eudicotyledons</taxon>
        <taxon>Gunneridae</taxon>
        <taxon>Pentapetalae</taxon>
        <taxon>asterids</taxon>
        <taxon>Ericales</taxon>
        <taxon>Theaceae</taxon>
        <taxon>Camellia</taxon>
    </lineage>
</organism>
<name>A0ACC0GP92_9ERIC</name>
<comment type="caution">
    <text evidence="1">The sequence shown here is derived from an EMBL/GenBank/DDBJ whole genome shotgun (WGS) entry which is preliminary data.</text>
</comment>
<protein>
    <submittedName>
        <fullName evidence="1">Cinnamoyl-CoA reductase 1</fullName>
    </submittedName>
</protein>
<dbReference type="EMBL" id="CM045765">
    <property type="protein sequence ID" value="KAI8001926.1"/>
    <property type="molecule type" value="Genomic_DNA"/>
</dbReference>
<accession>A0ACC0GP92</accession>
<reference evidence="1 2" key="1">
    <citation type="journal article" date="2022" name="Plant J.">
        <title>Chromosome-level genome of Camellia lanceoleosa provides a valuable resource for understanding genome evolution and self-incompatibility.</title>
        <authorList>
            <person name="Gong W."/>
            <person name="Xiao S."/>
            <person name="Wang L."/>
            <person name="Liao Z."/>
            <person name="Chang Y."/>
            <person name="Mo W."/>
            <person name="Hu G."/>
            <person name="Li W."/>
            <person name="Zhao G."/>
            <person name="Zhu H."/>
            <person name="Hu X."/>
            <person name="Ji K."/>
            <person name="Xiang X."/>
            <person name="Song Q."/>
            <person name="Yuan D."/>
            <person name="Jin S."/>
            <person name="Zhang L."/>
        </authorList>
    </citation>
    <scope>NUCLEOTIDE SEQUENCE [LARGE SCALE GENOMIC DNA]</scope>
    <source>
        <strain evidence="1">SQ_2022a</strain>
    </source>
</reference>
<proteinExistence type="predicted"/>
<gene>
    <name evidence="1" type="ORF">LOK49_LG09G00948</name>
</gene>
<dbReference type="Proteomes" id="UP001060215">
    <property type="component" value="Chromosome 8"/>
</dbReference>
<sequence length="155" mass="17150">MGSDKAMKQSPSNTPLEASDSSPRSPDEGSNRGNSKPLPFEFRAFEICLESVCRSLESEVEFVESAIKGTRNVLNACLKAKVKKVVVSSVVAVMVNPNCPKDQPMDENCWSDLEFCKQLEFEITFELKTARQYATAEGGQDLYMRVLASDLGRIC</sequence>
<evidence type="ECO:0000313" key="2">
    <source>
        <dbReference type="Proteomes" id="UP001060215"/>
    </source>
</evidence>